<dbReference type="InterPro" id="IPR016181">
    <property type="entry name" value="Acyl_CoA_acyltransferase"/>
</dbReference>
<reference evidence="1" key="1">
    <citation type="submission" date="2018-05" db="EMBL/GenBank/DDBJ databases">
        <authorList>
            <person name="Lanie J.A."/>
            <person name="Ng W.-L."/>
            <person name="Kazmierczak K.M."/>
            <person name="Andrzejewski T.M."/>
            <person name="Davidsen T.M."/>
            <person name="Wayne K.J."/>
            <person name="Tettelin H."/>
            <person name="Glass J.I."/>
            <person name="Rusch D."/>
            <person name="Podicherti R."/>
            <person name="Tsui H.-C.T."/>
            <person name="Winkler M.E."/>
        </authorList>
    </citation>
    <scope>NUCLEOTIDE SEQUENCE</scope>
</reference>
<dbReference type="Gene3D" id="3.40.630.30">
    <property type="match status" value="1"/>
</dbReference>
<accession>A0A382BDH5</accession>
<dbReference type="AlphaFoldDB" id="A0A382BDH5"/>
<evidence type="ECO:0000313" key="1">
    <source>
        <dbReference type="EMBL" id="SVB11865.1"/>
    </source>
</evidence>
<dbReference type="Pfam" id="PF13527">
    <property type="entry name" value="Acetyltransf_9"/>
    <property type="match status" value="1"/>
</dbReference>
<dbReference type="EMBL" id="UINC01029331">
    <property type="protein sequence ID" value="SVB11865.1"/>
    <property type="molecule type" value="Genomic_DNA"/>
</dbReference>
<gene>
    <name evidence="1" type="ORF">METZ01_LOCUS164719</name>
</gene>
<protein>
    <submittedName>
        <fullName evidence="1">Uncharacterized protein</fullName>
    </submittedName>
</protein>
<sequence>MPNAARWSAVPFKTEDLPAIGLFFKRNYKGHGPYGSVGLFQWKIIDNVHALGVINLVKDDDTIVATTSITPKSLVLNGERRLCAEIGDTYTAASHRRQGMSILVIDEGRRYAVSRGMDLVYSTPNDQSLPGFERKANFKLVPSANVRVLVIPLGLKAKLEQRVHWAIANILDSMFYVGVLLFLKARSALVATSESIEVSELKELPDDWDKFVAQAQAQYDFILSRDRHSMAWRFIQNPNKYIVLGLRKKESLVGYAVYRYSVDESRNDLVIADYLTLPGEEDCLRSVLKVILNAALKHRASSISLWCAESSANFRVFRRFGFLARSTVNLICHQSPVAAEVNACRKWHFTMSDTDNI</sequence>
<proteinExistence type="predicted"/>
<name>A0A382BDH5_9ZZZZ</name>
<dbReference type="SUPFAM" id="SSF55729">
    <property type="entry name" value="Acyl-CoA N-acyltransferases (Nat)"/>
    <property type="match status" value="1"/>
</dbReference>
<organism evidence="1">
    <name type="scientific">marine metagenome</name>
    <dbReference type="NCBI Taxonomy" id="408172"/>
    <lineage>
        <taxon>unclassified sequences</taxon>
        <taxon>metagenomes</taxon>
        <taxon>ecological metagenomes</taxon>
    </lineage>
</organism>